<dbReference type="InterPro" id="IPR036915">
    <property type="entry name" value="Cyclin-like_sf"/>
</dbReference>
<keyword evidence="4 10" id="KW-0677">Repeat</keyword>
<organism evidence="13 14">
    <name type="scientific">candidate division MSBL1 archaeon SCGC-AAA259A05</name>
    <dbReference type="NCBI Taxonomy" id="1698259"/>
    <lineage>
        <taxon>Archaea</taxon>
        <taxon>Methanobacteriati</taxon>
        <taxon>Methanobacteriota</taxon>
        <taxon>candidate division MSBL1</taxon>
    </lineage>
</organism>
<evidence type="ECO:0000313" key="13">
    <source>
        <dbReference type="EMBL" id="KXA90056.1"/>
    </source>
</evidence>
<dbReference type="SUPFAM" id="SSF47954">
    <property type="entry name" value="Cyclin-like"/>
    <property type="match status" value="2"/>
</dbReference>
<keyword evidence="8 10" id="KW-0804">Transcription</keyword>
<feature type="repeat" description="1" evidence="10">
    <location>
        <begin position="135"/>
        <end position="218"/>
    </location>
</feature>
<evidence type="ECO:0000256" key="4">
    <source>
        <dbReference type="ARBA" id="ARBA00022737"/>
    </source>
</evidence>
<keyword evidence="7 10" id="KW-0805">Transcription regulation</keyword>
<sequence>MAKAKDEERSKGGEKGEVGINCPACGSSSVVRDYQRNIVICEKCGRIVREGIKDRGPEWRAFDENQREERSRGGAPMTYTIHDKGLSTKIDWRNRDSHGRSLSPERRSRMYRLRKWQRRIRVSDAAERNLAFALSEMDRMSSQLGLPRNIREISAMIYREAVKNQLIRGRSIEGVSSAALYAGCRKMQMPRTLEEIAEVSRVGKKEIARNYRFITRELDIHLAPTDPANYVGRFGSELGISGETRTKAIELIKKAQEKKLTSGRGPTGIAAAAIYIAGIMTGEKRTQRKVAEIARVTEVTVRNRYRELAEELDLVVEV</sequence>
<protein>
    <recommendedName>
        <fullName evidence="2 10">Transcription initiation factor IIB</fullName>
        <shortName evidence="10">TFIIB</shortName>
    </recommendedName>
</protein>
<dbReference type="HAMAP" id="MF_00383">
    <property type="entry name" value="TF2B_arch"/>
    <property type="match status" value="1"/>
</dbReference>
<keyword evidence="6 10" id="KW-0862">Zinc</keyword>
<dbReference type="SMART" id="SM00385">
    <property type="entry name" value="CYCLIN"/>
    <property type="match status" value="2"/>
</dbReference>
<keyword evidence="14" id="KW-1185">Reference proteome</keyword>
<dbReference type="PROSITE" id="PS51134">
    <property type="entry name" value="ZF_TFIIB"/>
    <property type="match status" value="1"/>
</dbReference>
<dbReference type="FunFam" id="1.10.472.10:FF:000023">
    <property type="entry name" value="Transcription initiation factor IIB"/>
    <property type="match status" value="1"/>
</dbReference>
<feature type="domain" description="TFIIB-type" evidence="12">
    <location>
        <begin position="18"/>
        <end position="49"/>
    </location>
</feature>
<dbReference type="PRINTS" id="PR00685">
    <property type="entry name" value="TIFACTORIIB"/>
</dbReference>
<dbReference type="InterPro" id="IPR013137">
    <property type="entry name" value="Znf_TFIIB"/>
</dbReference>
<dbReference type="Proteomes" id="UP000070163">
    <property type="component" value="Unassembled WGS sequence"/>
</dbReference>
<feature type="binding site" evidence="10">
    <location>
        <position position="41"/>
    </location>
    <ligand>
        <name>Zn(2+)</name>
        <dbReference type="ChEBI" id="CHEBI:29105"/>
    </ligand>
</feature>
<dbReference type="CDD" id="cd20549">
    <property type="entry name" value="CYCLIN_TFIIB_archaea_like_rpt1"/>
    <property type="match status" value="1"/>
</dbReference>
<evidence type="ECO:0000256" key="5">
    <source>
        <dbReference type="ARBA" id="ARBA00022771"/>
    </source>
</evidence>
<dbReference type="Gene3D" id="1.10.472.10">
    <property type="entry name" value="Cyclin-like"/>
    <property type="match status" value="1"/>
</dbReference>
<dbReference type="GO" id="GO:0003700">
    <property type="term" value="F:DNA-binding transcription factor activity"/>
    <property type="evidence" value="ECO:0007669"/>
    <property type="project" value="UniProtKB-UniRule"/>
</dbReference>
<reference evidence="13 14" key="1">
    <citation type="journal article" date="2016" name="Sci. Rep.">
        <title>Metabolic traits of an uncultured archaeal lineage -MSBL1- from brine pools of the Red Sea.</title>
        <authorList>
            <person name="Mwirichia R."/>
            <person name="Alam I."/>
            <person name="Rashid M."/>
            <person name="Vinu M."/>
            <person name="Ba-Alawi W."/>
            <person name="Anthony Kamau A."/>
            <person name="Kamanda Ngugi D."/>
            <person name="Goker M."/>
            <person name="Klenk H.P."/>
            <person name="Bajic V."/>
            <person name="Stingl U."/>
        </authorList>
    </citation>
    <scope>NUCLEOTIDE SEQUENCE [LARGE SCALE GENOMIC DNA]</scope>
    <source>
        <strain evidence="13">SCGC-AAA259A05</strain>
    </source>
</reference>
<evidence type="ECO:0000256" key="10">
    <source>
        <dbReference type="HAMAP-Rule" id="MF_00383"/>
    </source>
</evidence>
<dbReference type="GO" id="GO:0003743">
    <property type="term" value="F:translation initiation factor activity"/>
    <property type="evidence" value="ECO:0007669"/>
    <property type="project" value="UniProtKB-KW"/>
</dbReference>
<dbReference type="GO" id="GO:0008270">
    <property type="term" value="F:zinc ion binding"/>
    <property type="evidence" value="ECO:0007669"/>
    <property type="project" value="UniProtKB-UniRule"/>
</dbReference>
<dbReference type="PANTHER" id="PTHR11618:SF13">
    <property type="entry name" value="TRANSCRIPTION INITIATION FACTOR IIB"/>
    <property type="match status" value="1"/>
</dbReference>
<evidence type="ECO:0000313" key="14">
    <source>
        <dbReference type="Proteomes" id="UP000070163"/>
    </source>
</evidence>
<evidence type="ECO:0000256" key="7">
    <source>
        <dbReference type="ARBA" id="ARBA00023015"/>
    </source>
</evidence>
<dbReference type="GO" id="GO:0070897">
    <property type="term" value="P:transcription preinitiation complex assembly"/>
    <property type="evidence" value="ECO:0007669"/>
    <property type="project" value="InterPro"/>
</dbReference>
<feature type="binding site" evidence="10">
    <location>
        <position position="25"/>
    </location>
    <ligand>
        <name>Zn(2+)</name>
        <dbReference type="ChEBI" id="CHEBI:29105"/>
    </ligand>
</feature>
<keyword evidence="13" id="KW-0396">Initiation factor</keyword>
<gene>
    <name evidence="10 13" type="primary">tfb</name>
    <name evidence="13" type="ORF">AKJ57_04510</name>
</gene>
<dbReference type="FunFam" id="1.10.472.170:FF:000001">
    <property type="entry name" value="Transcription initiation factor IIB"/>
    <property type="match status" value="1"/>
</dbReference>
<accession>A0A133U7C0</accession>
<dbReference type="InterPro" id="IPR013763">
    <property type="entry name" value="Cyclin-like_dom"/>
</dbReference>
<comment type="similarity">
    <text evidence="1 10">Belongs to the TFIIB family.</text>
</comment>
<feature type="binding site" evidence="10">
    <location>
        <position position="44"/>
    </location>
    <ligand>
        <name>Zn(2+)</name>
        <dbReference type="ChEBI" id="CHEBI:29105"/>
    </ligand>
</feature>
<evidence type="ECO:0000256" key="1">
    <source>
        <dbReference type="ARBA" id="ARBA00010857"/>
    </source>
</evidence>
<keyword evidence="13" id="KW-0648">Protein biosynthesis</keyword>
<dbReference type="Pfam" id="PF08271">
    <property type="entry name" value="Zn_Ribbon_TF"/>
    <property type="match status" value="1"/>
</dbReference>
<feature type="repeat" description="2" evidence="10">
    <location>
        <begin position="229"/>
        <end position="310"/>
    </location>
</feature>
<dbReference type="InterPro" id="IPR013150">
    <property type="entry name" value="TFIIB_cyclin"/>
</dbReference>
<evidence type="ECO:0000256" key="8">
    <source>
        <dbReference type="ARBA" id="ARBA00023163"/>
    </source>
</evidence>
<comment type="function">
    <text evidence="9 10">Stabilizes TBP binding to an archaeal box-A promoter. Also responsible for recruiting RNA polymerase II to the pre-initiation complex (DNA-TBP-TFIIB).</text>
</comment>
<dbReference type="AlphaFoldDB" id="A0A133U7C0"/>
<evidence type="ECO:0000256" key="9">
    <source>
        <dbReference type="ARBA" id="ARBA00053882"/>
    </source>
</evidence>
<dbReference type="PANTHER" id="PTHR11618">
    <property type="entry name" value="TRANSCRIPTION INITIATION FACTOR IIB-RELATED"/>
    <property type="match status" value="1"/>
</dbReference>
<dbReference type="GO" id="GO:0097550">
    <property type="term" value="C:transcription preinitiation complex"/>
    <property type="evidence" value="ECO:0007669"/>
    <property type="project" value="TreeGrafter"/>
</dbReference>
<dbReference type="CDD" id="cd20550">
    <property type="entry name" value="CYCLIN_TFIIB_archaea_like_rpt2"/>
    <property type="match status" value="1"/>
</dbReference>
<evidence type="ECO:0000259" key="12">
    <source>
        <dbReference type="PROSITE" id="PS51134"/>
    </source>
</evidence>
<comment type="caution">
    <text evidence="13">The sequence shown here is derived from an EMBL/GenBank/DDBJ whole genome shotgun (WGS) entry which is preliminary data.</text>
</comment>
<proteinExistence type="inferred from homology"/>
<dbReference type="NCBIfam" id="NF001658">
    <property type="entry name" value="PRK00423.1"/>
    <property type="match status" value="1"/>
</dbReference>
<evidence type="ECO:0000256" key="6">
    <source>
        <dbReference type="ARBA" id="ARBA00022833"/>
    </source>
</evidence>
<dbReference type="PATRIC" id="fig|1698259.3.peg.1219"/>
<dbReference type="EMBL" id="LHXJ01000056">
    <property type="protein sequence ID" value="KXA90056.1"/>
    <property type="molecule type" value="Genomic_DNA"/>
</dbReference>
<name>A0A133U7C0_9EURY</name>
<dbReference type="InterPro" id="IPR023484">
    <property type="entry name" value="TFIIB_arc"/>
</dbReference>
<dbReference type="InterPro" id="IPR000812">
    <property type="entry name" value="TFIIB"/>
</dbReference>
<feature type="binding site" evidence="10">
    <location>
        <position position="22"/>
    </location>
    <ligand>
        <name>Zn(2+)</name>
        <dbReference type="ChEBI" id="CHEBI:29105"/>
    </ligand>
</feature>
<evidence type="ECO:0000256" key="3">
    <source>
        <dbReference type="ARBA" id="ARBA00022723"/>
    </source>
</evidence>
<dbReference type="GO" id="GO:0017025">
    <property type="term" value="F:TBP-class protein binding"/>
    <property type="evidence" value="ECO:0007669"/>
    <property type="project" value="InterPro"/>
</dbReference>
<keyword evidence="3 10" id="KW-0479">Metal-binding</keyword>
<dbReference type="Pfam" id="PF00382">
    <property type="entry name" value="TFIIB"/>
    <property type="match status" value="2"/>
</dbReference>
<dbReference type="Gene3D" id="1.10.472.170">
    <property type="match status" value="1"/>
</dbReference>
<evidence type="ECO:0000256" key="2">
    <source>
        <dbReference type="ARBA" id="ARBA00013932"/>
    </source>
</evidence>
<keyword evidence="5 11" id="KW-0863">Zinc-finger</keyword>
<dbReference type="SUPFAM" id="SSF57783">
    <property type="entry name" value="Zinc beta-ribbon"/>
    <property type="match status" value="1"/>
</dbReference>
<evidence type="ECO:0000256" key="11">
    <source>
        <dbReference type="PROSITE-ProRule" id="PRU00469"/>
    </source>
</evidence>